<reference evidence="1" key="1">
    <citation type="journal article" date="2012" name="PLoS ONE">
        <title>Gene sets for utilization of primary and secondary nutrition supplies in the distal gut of endangered iberian lynx.</title>
        <authorList>
            <person name="Alcaide M."/>
            <person name="Messina E."/>
            <person name="Richter M."/>
            <person name="Bargiela R."/>
            <person name="Peplies J."/>
            <person name="Huws S.A."/>
            <person name="Newbold C.J."/>
            <person name="Golyshin P.N."/>
            <person name="Simon M.A."/>
            <person name="Lopez G."/>
            <person name="Yakimov M.M."/>
            <person name="Ferrer M."/>
        </authorList>
    </citation>
    <scope>NUCLEOTIDE SEQUENCE</scope>
</reference>
<evidence type="ECO:0000313" key="1">
    <source>
        <dbReference type="EMBL" id="EJW92721.1"/>
    </source>
</evidence>
<comment type="caution">
    <text evidence="1">The sequence shown here is derived from an EMBL/GenBank/DDBJ whole genome shotgun (WGS) entry which is preliminary data.</text>
</comment>
<dbReference type="EMBL" id="AMCI01007386">
    <property type="protein sequence ID" value="EJW92721.1"/>
    <property type="molecule type" value="Genomic_DNA"/>
</dbReference>
<name>J9FCU7_9ZZZZ</name>
<gene>
    <name evidence="1" type="ORF">EVA_19171</name>
</gene>
<protein>
    <submittedName>
        <fullName evidence="1">Uncharacterized protein</fullName>
    </submittedName>
</protein>
<feature type="non-terminal residue" evidence="1">
    <location>
        <position position="1"/>
    </location>
</feature>
<organism evidence="1">
    <name type="scientific">gut metagenome</name>
    <dbReference type="NCBI Taxonomy" id="749906"/>
    <lineage>
        <taxon>unclassified sequences</taxon>
        <taxon>metagenomes</taxon>
        <taxon>organismal metagenomes</taxon>
    </lineage>
</organism>
<proteinExistence type="predicted"/>
<accession>J9FCU7</accession>
<dbReference type="AlphaFoldDB" id="J9FCU7"/>
<sequence>TPGMLILEKKGMSVNDIVIAKVG</sequence>